<evidence type="ECO:0000313" key="2">
    <source>
        <dbReference type="EMBL" id="CCO92757.1"/>
    </source>
</evidence>
<reference evidence="2 3" key="1">
    <citation type="submission" date="2012-11" db="EMBL/GenBank/DDBJ databases">
        <authorList>
            <person name="Linke B."/>
        </authorList>
    </citation>
    <scope>NUCLEOTIDE SEQUENCE [LARGE SCALE GENOMIC DNA]</scope>
    <source>
        <strain evidence="3">CFBP 1232</strain>
    </source>
</reference>
<reference evidence="2 3" key="2">
    <citation type="submission" date="2013-04" db="EMBL/GenBank/DDBJ databases">
        <title>Comparative genomics of 12 strains of Erwinia amylovora identifies a pan-genome with a large conserved core and provides insights into host specificity.</title>
        <authorList>
            <person name="Mann R.A."/>
            <person name="Smits T.H.M."/>
            <person name="Buehlmann A."/>
            <person name="Blom J."/>
            <person name="Goesmann A."/>
            <person name="Frey J.E."/>
            <person name="Plummer K.M."/>
            <person name="Beer S.V."/>
            <person name="Luck J."/>
            <person name="Duffy B."/>
            <person name="Rodoni B."/>
        </authorList>
    </citation>
    <scope>NUCLEOTIDE SEQUENCE [LARGE SCALE GENOMIC DNA]</scope>
    <source>
        <strain evidence="3">CFBP 1232</strain>
    </source>
</reference>
<dbReference type="InterPro" id="IPR019029">
    <property type="entry name" value="T3SS_PrgH/EprH-like"/>
</dbReference>
<keyword evidence="1" id="KW-0472">Membrane</keyword>
<comment type="caution">
    <text evidence="2">The sequence shown here is derived from an EMBL/GenBank/DDBJ whole genome shotgun (WGS) entry which is preliminary data.</text>
</comment>
<dbReference type="Gene3D" id="2.60.200.20">
    <property type="match status" value="1"/>
</dbReference>
<dbReference type="GO" id="GO:0016020">
    <property type="term" value="C:membrane"/>
    <property type="evidence" value="ECO:0007669"/>
    <property type="project" value="InterPro"/>
</dbReference>
<dbReference type="AlphaFoldDB" id="A0A831EPD0"/>
<accession>A0A831EPD0</accession>
<dbReference type="GeneID" id="97605099"/>
<sequence length="421" mass="47662">MNTKLEEMSSTAITDSRQPNYTLKILFGPMFGCELHLPADDYFLIINPAYALHDKTAPLESSHEHAAHYTRNTLYVPGDAESPNVTLFLSGYADNDGVSGFRTEINDESGSYESTIYENQVFTLGPVRFALKRCADEWSDEIRQFNQSTASNIEHTDKQFAGSDKKKKILTIFLTTTLLLVLLVLASLIGLNKFESKQRVLTLSEALAGSPSPLYIVKARDNQNIYVLAHHFQEMEWAKEALLKLKENPDVIPLWLKEQKLTVVTQLQHSGYPVLQIDYGSPQHPVLAVYRQLTTAEVAGLKAAALRHIPFALDVSVKVRTKNQLLQEARQGLDRLHIPYRQIATSTGYGLITRDALNDSALSNLKYFIQEFNHQWGNSIISFSINLDDNWLQDKSYVDSSDGYLFMNPRHWYFPIKKGSL</sequence>
<dbReference type="Pfam" id="PF09480">
    <property type="entry name" value="PrgH"/>
    <property type="match status" value="1"/>
</dbReference>
<dbReference type="Gene3D" id="3.30.70.1770">
    <property type="match status" value="1"/>
</dbReference>
<name>A0A831EPD0_ERWAM</name>
<dbReference type="Proteomes" id="UP000013111">
    <property type="component" value="Unassembled WGS sequence"/>
</dbReference>
<feature type="transmembrane region" description="Helical" evidence="1">
    <location>
        <begin position="169"/>
        <end position="191"/>
    </location>
</feature>
<evidence type="ECO:0000256" key="1">
    <source>
        <dbReference type="SAM" id="Phobius"/>
    </source>
</evidence>
<organism evidence="2 3">
    <name type="scientific">Erwinia amylovora NBRC 12687 = CFBP 1232</name>
    <dbReference type="NCBI Taxonomy" id="1219359"/>
    <lineage>
        <taxon>Bacteria</taxon>
        <taxon>Pseudomonadati</taxon>
        <taxon>Pseudomonadota</taxon>
        <taxon>Gammaproteobacteria</taxon>
        <taxon>Enterobacterales</taxon>
        <taxon>Erwiniaceae</taxon>
        <taxon>Erwinia</taxon>
    </lineage>
</organism>
<dbReference type="EMBL" id="CAPB01000007">
    <property type="protein sequence ID" value="CCO92757.1"/>
    <property type="molecule type" value="Genomic_DNA"/>
</dbReference>
<protein>
    <submittedName>
        <fullName evidence="2">Type III secretion system protein PrgH/EprH</fullName>
    </submittedName>
</protein>
<keyword evidence="1" id="KW-0812">Transmembrane</keyword>
<dbReference type="RefSeq" id="WP_004155859.1">
    <property type="nucleotide sequence ID" value="NZ_BAYW01000013.1"/>
</dbReference>
<keyword evidence="1" id="KW-1133">Transmembrane helix</keyword>
<proteinExistence type="predicted"/>
<gene>
    <name evidence="2" type="primary">prgh1</name>
    <name evidence="2" type="ORF">BN437_0797</name>
</gene>
<evidence type="ECO:0000313" key="3">
    <source>
        <dbReference type="Proteomes" id="UP000013111"/>
    </source>
</evidence>